<evidence type="ECO:0000313" key="6">
    <source>
        <dbReference type="Proteomes" id="UP000310506"/>
    </source>
</evidence>
<comment type="caution">
    <text evidence="5">The sequence shown here is derived from an EMBL/GenBank/DDBJ whole genome shotgun (WGS) entry which is preliminary data.</text>
</comment>
<dbReference type="InterPro" id="IPR013196">
    <property type="entry name" value="HTH_11"/>
</dbReference>
<dbReference type="RefSeq" id="WP_136136177.1">
    <property type="nucleotide sequence ID" value="NZ_SDGV01000006.1"/>
</dbReference>
<dbReference type="PANTHER" id="PTHR30185">
    <property type="entry name" value="CRYPTIC BETA-GLUCOSIDE BGL OPERON ANTITERMINATOR"/>
    <property type="match status" value="1"/>
</dbReference>
<protein>
    <submittedName>
        <fullName evidence="5">HTH domain-containing protein</fullName>
    </submittedName>
</protein>
<accession>A0A4S3B5N0</accession>
<dbReference type="Pfam" id="PF05043">
    <property type="entry name" value="Mga"/>
    <property type="match status" value="1"/>
</dbReference>
<dbReference type="InterPro" id="IPR007737">
    <property type="entry name" value="Mga_HTH"/>
</dbReference>
<gene>
    <name evidence="5" type="ORF">ESZ54_02875</name>
</gene>
<keyword evidence="1" id="KW-0805">Transcription regulation</keyword>
<evidence type="ECO:0000256" key="2">
    <source>
        <dbReference type="ARBA" id="ARBA00023163"/>
    </source>
</evidence>
<dbReference type="PANTHER" id="PTHR30185:SF13">
    <property type="entry name" value="LICABCH OPERON REGULATOR-RELATED"/>
    <property type="match status" value="1"/>
</dbReference>
<keyword evidence="6" id="KW-1185">Reference proteome</keyword>
<dbReference type="Gene3D" id="1.10.10.10">
    <property type="entry name" value="Winged helix-like DNA-binding domain superfamily/Winged helix DNA-binding domain"/>
    <property type="match status" value="1"/>
</dbReference>
<keyword evidence="2" id="KW-0804">Transcription</keyword>
<feature type="domain" description="Mga helix-turn-helix" evidence="3">
    <location>
        <begin position="93"/>
        <end position="169"/>
    </location>
</feature>
<dbReference type="EMBL" id="SDGV01000006">
    <property type="protein sequence ID" value="THB61858.1"/>
    <property type="molecule type" value="Genomic_DNA"/>
</dbReference>
<name>A0A4S3B5N0_9ENTE</name>
<proteinExistence type="predicted"/>
<dbReference type="InterPro" id="IPR050661">
    <property type="entry name" value="BglG_antiterminators"/>
</dbReference>
<dbReference type="InterPro" id="IPR036388">
    <property type="entry name" value="WH-like_DNA-bd_sf"/>
</dbReference>
<sequence>MDKTIFSLLDRRNQAILNIIEIISDTNQWYSINELSQSLDVSSRTVQRYINTLIEFVDAYNEKSNRPIELQLEKFKGIKLIIDRGSNYMVFRNFILEQDDTLFLLSQLLIGNVPSVRKYADDNYLNEDTVRKNIRKIKHFFKDYDLGIANNTLEITGEEKQIRLIMFVIFWLVFKGLNWPFKAIDRNKVNNTINYLEDDLGTKLSEIHRRQLSYLLAIHLIRISKGHVVEMEDEWKSFVNIHSLIKRSHFLNALREDYLIYSESELTLLTLGLLSKPKFYQIEIFKTNVFDYQAKTNSDVYQITQQFMDYFEENIVEIPDNIQERFFSTAFCTHLFAKIFNNIHVDIDGHDISRIYRKDYPTLEKKLLTLIANLKESTQNPLFEEEHFLMQKYMLLFSSILPMTYFEPTITLFLDSDLPYYLKQNLVKKITGYFKFDFNLIVLENDEEEKADLILTNIPNLFEEQHRFSYDIHLFEYPFKPRDFNDIEKKLRIITQRKTN</sequence>
<dbReference type="Pfam" id="PF08279">
    <property type="entry name" value="HTH_11"/>
    <property type="match status" value="1"/>
</dbReference>
<evidence type="ECO:0000313" key="5">
    <source>
        <dbReference type="EMBL" id="THB61858.1"/>
    </source>
</evidence>
<evidence type="ECO:0000259" key="4">
    <source>
        <dbReference type="Pfam" id="PF08279"/>
    </source>
</evidence>
<organism evidence="5 6">
    <name type="scientific">Vagococcus silagei</name>
    <dbReference type="NCBI Taxonomy" id="2508885"/>
    <lineage>
        <taxon>Bacteria</taxon>
        <taxon>Bacillati</taxon>
        <taxon>Bacillota</taxon>
        <taxon>Bacilli</taxon>
        <taxon>Lactobacillales</taxon>
        <taxon>Enterococcaceae</taxon>
        <taxon>Vagococcus</taxon>
    </lineage>
</organism>
<feature type="domain" description="Helix-turn-helix type 11" evidence="4">
    <location>
        <begin position="18"/>
        <end position="55"/>
    </location>
</feature>
<evidence type="ECO:0000256" key="1">
    <source>
        <dbReference type="ARBA" id="ARBA00023015"/>
    </source>
</evidence>
<evidence type="ECO:0000259" key="3">
    <source>
        <dbReference type="Pfam" id="PF05043"/>
    </source>
</evidence>
<reference evidence="5" key="1">
    <citation type="submission" date="2019-01" db="EMBL/GenBank/DDBJ databases">
        <title>Vagococcus silagei sp. nov. isolated from brewer's grain.</title>
        <authorList>
            <person name="Guu J.-R."/>
        </authorList>
    </citation>
    <scope>NUCLEOTIDE SEQUENCE [LARGE SCALE GENOMIC DNA]</scope>
    <source>
        <strain evidence="5">2B-2</strain>
    </source>
</reference>
<dbReference type="OrthoDB" id="2365732at2"/>
<dbReference type="AlphaFoldDB" id="A0A4S3B5N0"/>
<dbReference type="Proteomes" id="UP000310506">
    <property type="component" value="Unassembled WGS sequence"/>
</dbReference>